<evidence type="ECO:0000256" key="10">
    <source>
        <dbReference type="ARBA" id="ARBA00022989"/>
    </source>
</evidence>
<dbReference type="PROSITE" id="PS50901">
    <property type="entry name" value="FTSK"/>
    <property type="match status" value="1"/>
</dbReference>
<dbReference type="Gene3D" id="3.40.50.300">
    <property type="entry name" value="P-loop containing nucleotide triphosphate hydrolases"/>
    <property type="match status" value="1"/>
</dbReference>
<keyword evidence="6 17" id="KW-0812">Transmembrane</keyword>
<evidence type="ECO:0000256" key="16">
    <source>
        <dbReference type="PROSITE-ProRule" id="PRU00289"/>
    </source>
</evidence>
<evidence type="ECO:0000313" key="20">
    <source>
        <dbReference type="Proteomes" id="UP000241762"/>
    </source>
</evidence>
<dbReference type="InterPro" id="IPR002543">
    <property type="entry name" value="FtsK_dom"/>
</dbReference>
<feature type="binding site" evidence="16">
    <location>
        <begin position="348"/>
        <end position="355"/>
    </location>
    <ligand>
        <name>ATP</name>
        <dbReference type="ChEBI" id="CHEBI:30616"/>
    </ligand>
</feature>
<evidence type="ECO:0000256" key="3">
    <source>
        <dbReference type="ARBA" id="ARBA00020887"/>
    </source>
</evidence>
<dbReference type="Gene3D" id="1.10.10.10">
    <property type="entry name" value="Winged helix-like DNA-binding domain superfamily/Winged helix DNA-binding domain"/>
    <property type="match status" value="1"/>
</dbReference>
<evidence type="ECO:0000256" key="4">
    <source>
        <dbReference type="ARBA" id="ARBA00022475"/>
    </source>
</evidence>
<dbReference type="Pfam" id="PF17854">
    <property type="entry name" value="FtsK_alpha"/>
    <property type="match status" value="1"/>
</dbReference>
<keyword evidence="8" id="KW-0159">Chromosome partition</keyword>
<reference evidence="19 20" key="1">
    <citation type="submission" date="2018-03" db="EMBL/GenBank/DDBJ databases">
        <title>A gene transfer event suggests a long-term partnership between eustigmatophyte algae and a novel lineage of endosymbiotic bacteria.</title>
        <authorList>
            <person name="Yurchenko T."/>
            <person name="Sevcikova T."/>
            <person name="Pribyl P."/>
            <person name="El Karkouri K."/>
            <person name="Klimes V."/>
            <person name="Amaral R."/>
            <person name="Zbrankova V."/>
            <person name="Kim E."/>
            <person name="Raoult D."/>
            <person name="Santos L.M.A."/>
            <person name="Elias M."/>
        </authorList>
    </citation>
    <scope>NUCLEOTIDE SEQUENCE [LARGE SCALE GENOMIC DNA]</scope>
    <source>
        <strain evidence="19">CCALA 838</strain>
    </source>
</reference>
<organism evidence="19 20">
    <name type="scientific">Candidatus Phycorickettsia trachydisci</name>
    <dbReference type="NCBI Taxonomy" id="2115978"/>
    <lineage>
        <taxon>Bacteria</taxon>
        <taxon>Pseudomonadati</taxon>
        <taxon>Pseudomonadota</taxon>
        <taxon>Alphaproteobacteria</taxon>
        <taxon>Rickettsiales</taxon>
        <taxon>Rickettsiaceae</taxon>
        <taxon>Candidatus Phycorickettsia</taxon>
    </lineage>
</organism>
<dbReference type="InterPro" id="IPR041027">
    <property type="entry name" value="FtsK_alpha"/>
</dbReference>
<evidence type="ECO:0000313" key="19">
    <source>
        <dbReference type="EMBL" id="AVP88077.1"/>
    </source>
</evidence>
<evidence type="ECO:0000256" key="12">
    <source>
        <dbReference type="ARBA" id="ARBA00023136"/>
    </source>
</evidence>
<keyword evidence="11" id="KW-0238">DNA-binding</keyword>
<evidence type="ECO:0000256" key="15">
    <source>
        <dbReference type="ARBA" id="ARBA00025923"/>
    </source>
</evidence>
<comment type="subunit">
    <text evidence="15">Homohexamer. Forms a ring that surrounds DNA.</text>
</comment>
<evidence type="ECO:0000256" key="1">
    <source>
        <dbReference type="ARBA" id="ARBA00004651"/>
    </source>
</evidence>
<keyword evidence="5" id="KW-0132">Cell division</keyword>
<dbReference type="PROSITE" id="PS51257">
    <property type="entry name" value="PROKAR_LIPOPROTEIN"/>
    <property type="match status" value="1"/>
</dbReference>
<dbReference type="AlphaFoldDB" id="A0A2P1P9Y5"/>
<comment type="similarity">
    <text evidence="2">Belongs to the FtsK/SpoIIIE/SftA family.</text>
</comment>
<evidence type="ECO:0000256" key="11">
    <source>
        <dbReference type="ARBA" id="ARBA00023125"/>
    </source>
</evidence>
<dbReference type="PANTHER" id="PTHR22683">
    <property type="entry name" value="SPORULATION PROTEIN RELATED"/>
    <property type="match status" value="1"/>
</dbReference>
<dbReference type="Proteomes" id="UP000241762">
    <property type="component" value="Chromosome"/>
</dbReference>
<dbReference type="GO" id="GO:0003677">
    <property type="term" value="F:DNA binding"/>
    <property type="evidence" value="ECO:0007669"/>
    <property type="project" value="UniProtKB-KW"/>
</dbReference>
<dbReference type="GO" id="GO:0051301">
    <property type="term" value="P:cell division"/>
    <property type="evidence" value="ECO:0007669"/>
    <property type="project" value="UniProtKB-KW"/>
</dbReference>
<keyword evidence="13" id="KW-0131">Cell cycle</keyword>
<evidence type="ECO:0000256" key="7">
    <source>
        <dbReference type="ARBA" id="ARBA00022741"/>
    </source>
</evidence>
<dbReference type="Gene3D" id="3.30.980.40">
    <property type="match status" value="1"/>
</dbReference>
<dbReference type="EMBL" id="CP027845">
    <property type="protein sequence ID" value="AVP88077.1"/>
    <property type="molecule type" value="Genomic_DNA"/>
</dbReference>
<comment type="subcellular location">
    <subcellularLocation>
        <location evidence="1">Cell membrane</location>
        <topology evidence="1">Multi-pass membrane protein</topology>
    </subcellularLocation>
</comment>
<dbReference type="SMART" id="SM00843">
    <property type="entry name" value="Ftsk_gamma"/>
    <property type="match status" value="1"/>
</dbReference>
<feature type="transmembrane region" description="Helical" evidence="17">
    <location>
        <begin position="137"/>
        <end position="154"/>
    </location>
</feature>
<keyword evidence="20" id="KW-1185">Reference proteome</keyword>
<evidence type="ECO:0000259" key="18">
    <source>
        <dbReference type="PROSITE" id="PS50901"/>
    </source>
</evidence>
<evidence type="ECO:0000256" key="14">
    <source>
        <dbReference type="ARBA" id="ARBA00024784"/>
    </source>
</evidence>
<dbReference type="Pfam" id="PF13491">
    <property type="entry name" value="FtsK_4TM"/>
    <property type="match status" value="1"/>
</dbReference>
<dbReference type="InterPro" id="IPR036390">
    <property type="entry name" value="WH_DNA-bd_sf"/>
</dbReference>
<evidence type="ECO:0000256" key="13">
    <source>
        <dbReference type="ARBA" id="ARBA00023306"/>
    </source>
</evidence>
<dbReference type="InterPro" id="IPR025199">
    <property type="entry name" value="FtsK_4TM"/>
</dbReference>
<accession>A0A2P1P9Y5</accession>
<dbReference type="InterPro" id="IPR018541">
    <property type="entry name" value="Ftsk_gamma"/>
</dbReference>
<dbReference type="Pfam" id="PF01580">
    <property type="entry name" value="FtsK_SpoIIIE"/>
    <property type="match status" value="1"/>
</dbReference>
<dbReference type="GO" id="GO:0005524">
    <property type="term" value="F:ATP binding"/>
    <property type="evidence" value="ECO:0007669"/>
    <property type="project" value="UniProtKB-UniRule"/>
</dbReference>
<evidence type="ECO:0000256" key="8">
    <source>
        <dbReference type="ARBA" id="ARBA00022829"/>
    </source>
</evidence>
<feature type="transmembrane region" description="Helical" evidence="17">
    <location>
        <begin position="96"/>
        <end position="117"/>
    </location>
</feature>
<dbReference type="SUPFAM" id="SSF52540">
    <property type="entry name" value="P-loop containing nucleoside triphosphate hydrolases"/>
    <property type="match status" value="1"/>
</dbReference>
<dbReference type="SUPFAM" id="SSF46785">
    <property type="entry name" value="Winged helix' DNA-binding domain"/>
    <property type="match status" value="1"/>
</dbReference>
<dbReference type="InterPro" id="IPR036388">
    <property type="entry name" value="WH-like_DNA-bd_sf"/>
</dbReference>
<keyword evidence="12 17" id="KW-0472">Membrane</keyword>
<dbReference type="Pfam" id="PF09397">
    <property type="entry name" value="FtsK_gamma"/>
    <property type="match status" value="1"/>
</dbReference>
<keyword evidence="4" id="KW-1003">Cell membrane</keyword>
<gene>
    <name evidence="19" type="ORF">phytr_11520</name>
</gene>
<evidence type="ECO:0000256" key="6">
    <source>
        <dbReference type="ARBA" id="ARBA00022692"/>
    </source>
</evidence>
<evidence type="ECO:0000256" key="9">
    <source>
        <dbReference type="ARBA" id="ARBA00022840"/>
    </source>
</evidence>
<feature type="transmembrane region" description="Helical" evidence="17">
    <location>
        <begin position="12"/>
        <end position="34"/>
    </location>
</feature>
<evidence type="ECO:0000256" key="5">
    <source>
        <dbReference type="ARBA" id="ARBA00022618"/>
    </source>
</evidence>
<dbReference type="InterPro" id="IPR050206">
    <property type="entry name" value="FtsK/SpoIIIE/SftA"/>
</dbReference>
<feature type="transmembrane region" description="Helical" evidence="17">
    <location>
        <begin position="54"/>
        <end position="84"/>
    </location>
</feature>
<dbReference type="PANTHER" id="PTHR22683:SF41">
    <property type="entry name" value="DNA TRANSLOCASE FTSK"/>
    <property type="match status" value="1"/>
</dbReference>
<comment type="function">
    <text evidence="14">Essential cell division protein that coordinates cell division and chromosome segregation. The N-terminus is involved in assembly of the cell-division machinery. The C-terminus functions as a DNA motor that moves dsDNA in an ATP-dependent manner towards the dif recombination site, which is located within the replication terminus region. Translocation stops specifically at Xer-dif sites, where FtsK interacts with the Xer recombinase, allowing activation of chromosome unlinking by recombination. FtsK orienting polar sequences (KOPS) guide the direction of DNA translocation. FtsK can remove proteins from DNA as it translocates, but translocation stops specifically at XerCD-dif site, thereby preventing removal of XerC and XerD from dif.</text>
</comment>
<keyword evidence="10 17" id="KW-1133">Transmembrane helix</keyword>
<proteinExistence type="inferred from homology"/>
<dbReference type="GO" id="GO:0005886">
    <property type="term" value="C:plasma membrane"/>
    <property type="evidence" value="ECO:0007669"/>
    <property type="project" value="UniProtKB-SubCell"/>
</dbReference>
<protein>
    <recommendedName>
        <fullName evidence="3">DNA translocase FtsK</fullName>
    </recommendedName>
</protein>
<dbReference type="GO" id="GO:0007059">
    <property type="term" value="P:chromosome segregation"/>
    <property type="evidence" value="ECO:0007669"/>
    <property type="project" value="UniProtKB-KW"/>
</dbReference>
<feature type="domain" description="FtsK" evidence="18">
    <location>
        <begin position="331"/>
        <end position="545"/>
    </location>
</feature>
<name>A0A2P1P9Y5_9RICK</name>
<keyword evidence="9 16" id="KW-0067">ATP-binding</keyword>
<evidence type="ECO:0000256" key="17">
    <source>
        <dbReference type="SAM" id="Phobius"/>
    </source>
</evidence>
<evidence type="ECO:0000256" key="2">
    <source>
        <dbReference type="ARBA" id="ARBA00006474"/>
    </source>
</evidence>
<dbReference type="InterPro" id="IPR027417">
    <property type="entry name" value="P-loop_NTPase"/>
</dbReference>
<dbReference type="KEGG" id="ptc:phytr_11520"/>
<keyword evidence="7 16" id="KW-0547">Nucleotide-binding</keyword>
<sequence length="683" mass="76528">MSYFFRLINKITGYHLVRALFAFSLGVIILISCLTHDPYDPSLNVATGQPPVNFLGFFGSCVADIFMQFFGLSSYIFAFTFIYWSIFVFKNKQLQYFTLKLFSLLMCVTSCCVMLSWYNSGGLIGSLAKDSDLMIKYFALLNFILFLSFVLYIPRSERFATIRKELPKETKISKIYQAEKKGPPKAFKKRTDQDFQLPDLNLLHEHDTQNHKQETKAQIEQNAADLLKTLGDFGVKGKIISISQGPVVTLYEFEPAAGTKSSRVIGLAGDIARSLSAVSARISTIAGRNALGIELPNTNRQFFGIKELIQTTEYNDHKNTLPIILGKDIGGKPFVVDLAKMPHLLIAGTTGSGKSVGINTMIMSLLYRYTPDECKLIMIDPKMLELSVYDDIPHLLTPVVTESSKAVQALKWAVREMEQRYRLMSQIGVRNITNYNQRVLDAINKGENSNDYRELVSEGGKYLPEGKLKTMPFVVIIVDEMADLMLVSGKEIESYIQRLAQMARAAGLHLITATQRPSVDVITGVIKANFPSRISFKVTSKIDSRTILGEMGAEQLLGMGDMLYMGNGSKITRVHGPFVGDREVEDVVEFLKSQGTPEYVSAVTALDEESEADMFFEGDGGDDDKLYAQAIQIVKRDRKCSTSYIQRCLRIGYNRAAILVERMEKEGIISEPNHSGKREIFME</sequence>